<dbReference type="OrthoDB" id="197007at2"/>
<dbReference type="Pfam" id="PF02563">
    <property type="entry name" value="Poly_export"/>
    <property type="match status" value="1"/>
</dbReference>
<dbReference type="HOGENOM" id="CLU_038343_5_1_5"/>
<keyword evidence="6" id="KW-1185">Reference proteome</keyword>
<dbReference type="InterPro" id="IPR049712">
    <property type="entry name" value="Poly_export"/>
</dbReference>
<keyword evidence="1 2" id="KW-0732">Signal</keyword>
<evidence type="ECO:0000313" key="5">
    <source>
        <dbReference type="EMBL" id="EGD59054.1"/>
    </source>
</evidence>
<evidence type="ECO:0000259" key="3">
    <source>
        <dbReference type="Pfam" id="PF02563"/>
    </source>
</evidence>
<feature type="chain" id="PRO_5003272717" evidence="2">
    <location>
        <begin position="23"/>
        <end position="191"/>
    </location>
</feature>
<sequence length="191" mass="20084">MRKVMISVAVAALAVSVLPACSSGKVAPLASASAKAGPQDYRLGTGDKLRVTVYNEPALTGEYTVTPAGEVAFPLIGTVKAADLSVGDVTADITRRLSAGYVNDAKVSIEVLTFRPFYILGEVNKPGEYPYASGLTVEKAVALAGGFTYRANSRKVFVRRDNAPAEGSVSLRGAPVEILPGDTIRVGERYF</sequence>
<feature type="domain" description="Soluble ligand binding" evidence="4">
    <location>
        <begin position="117"/>
        <end position="167"/>
    </location>
</feature>
<dbReference type="GO" id="GO:0015159">
    <property type="term" value="F:polysaccharide transmembrane transporter activity"/>
    <property type="evidence" value="ECO:0007669"/>
    <property type="project" value="InterPro"/>
</dbReference>
<dbReference type="InParanoid" id="F1Z8H1"/>
<accession>F1Z8H1</accession>
<feature type="domain" description="Polysaccharide export protein N-terminal" evidence="3">
    <location>
        <begin position="38"/>
        <end position="111"/>
    </location>
</feature>
<comment type="caution">
    <text evidence="5">The sequence shown here is derived from an EMBL/GenBank/DDBJ whole genome shotgun (WGS) entry which is preliminary data.</text>
</comment>
<evidence type="ECO:0000259" key="4">
    <source>
        <dbReference type="Pfam" id="PF10531"/>
    </source>
</evidence>
<dbReference type="PANTHER" id="PTHR33619">
    <property type="entry name" value="POLYSACCHARIDE EXPORT PROTEIN GFCE-RELATED"/>
    <property type="match status" value="1"/>
</dbReference>
<dbReference type="InterPro" id="IPR003715">
    <property type="entry name" value="Poly_export_N"/>
</dbReference>
<dbReference type="EMBL" id="AEWJ01000037">
    <property type="protein sequence ID" value="EGD59054.1"/>
    <property type="molecule type" value="Genomic_DNA"/>
</dbReference>
<reference evidence="5 6" key="1">
    <citation type="journal article" date="2012" name="J. Bacteriol.">
        <title>Draft Genome Sequence of Novosphingobium nitrogenifigens Y88T.</title>
        <authorList>
            <person name="Strabala T.J."/>
            <person name="Macdonald L."/>
            <person name="Liu V."/>
            <person name="Smit A.M."/>
        </authorList>
    </citation>
    <scope>NUCLEOTIDE SEQUENCE [LARGE SCALE GENOMIC DNA]</scope>
    <source>
        <strain evidence="5 6">DSM 19370</strain>
    </source>
</reference>
<gene>
    <name evidence="5" type="ORF">Y88_1116</name>
</gene>
<dbReference type="RefSeq" id="WP_008065671.1">
    <property type="nucleotide sequence ID" value="NZ_AQWK01000001.1"/>
</dbReference>
<dbReference type="InterPro" id="IPR019554">
    <property type="entry name" value="Soluble_ligand-bd"/>
</dbReference>
<protein>
    <submittedName>
        <fullName evidence="5">Polysaccharide export protein</fullName>
    </submittedName>
</protein>
<evidence type="ECO:0000313" key="6">
    <source>
        <dbReference type="Proteomes" id="UP000004728"/>
    </source>
</evidence>
<proteinExistence type="predicted"/>
<dbReference type="AlphaFoldDB" id="F1Z8H1"/>
<dbReference type="STRING" id="983920.Y88_1116"/>
<organism evidence="5 6">
    <name type="scientific">Novosphingobium nitrogenifigens DSM 19370</name>
    <dbReference type="NCBI Taxonomy" id="983920"/>
    <lineage>
        <taxon>Bacteria</taxon>
        <taxon>Pseudomonadati</taxon>
        <taxon>Pseudomonadota</taxon>
        <taxon>Alphaproteobacteria</taxon>
        <taxon>Sphingomonadales</taxon>
        <taxon>Sphingomonadaceae</taxon>
        <taxon>Novosphingobium</taxon>
    </lineage>
</organism>
<evidence type="ECO:0000256" key="2">
    <source>
        <dbReference type="SAM" id="SignalP"/>
    </source>
</evidence>
<name>F1Z8H1_9SPHN</name>
<feature type="signal peptide" evidence="2">
    <location>
        <begin position="1"/>
        <end position="22"/>
    </location>
</feature>
<evidence type="ECO:0000256" key="1">
    <source>
        <dbReference type="ARBA" id="ARBA00022729"/>
    </source>
</evidence>
<dbReference type="Pfam" id="PF10531">
    <property type="entry name" value="SLBB"/>
    <property type="match status" value="1"/>
</dbReference>
<dbReference type="eggNOG" id="COG1596">
    <property type="taxonomic scope" value="Bacteria"/>
</dbReference>
<dbReference type="PANTHER" id="PTHR33619:SF3">
    <property type="entry name" value="POLYSACCHARIDE EXPORT PROTEIN GFCE-RELATED"/>
    <property type="match status" value="1"/>
</dbReference>
<dbReference type="Gene3D" id="3.10.560.10">
    <property type="entry name" value="Outer membrane lipoprotein wza domain like"/>
    <property type="match status" value="1"/>
</dbReference>
<dbReference type="Gene3D" id="3.30.1950.10">
    <property type="entry name" value="wza like domain"/>
    <property type="match status" value="1"/>
</dbReference>
<dbReference type="Proteomes" id="UP000004728">
    <property type="component" value="Unassembled WGS sequence"/>
</dbReference>